<proteinExistence type="predicted"/>
<feature type="region of interest" description="Disordered" evidence="8">
    <location>
        <begin position="1"/>
        <end position="50"/>
    </location>
</feature>
<dbReference type="EMBL" id="JAACJP010000030">
    <property type="protein sequence ID" value="KAF5376094.1"/>
    <property type="molecule type" value="Genomic_DNA"/>
</dbReference>
<dbReference type="InterPro" id="IPR047546">
    <property type="entry name" value="Rcat_RBR_RNF216"/>
</dbReference>
<name>A0A8H5H3N7_9AGAR</name>
<feature type="region of interest" description="Disordered" evidence="8">
    <location>
        <begin position="154"/>
        <end position="178"/>
    </location>
</feature>
<organism evidence="11 12">
    <name type="scientific">Tricholomella constricta</name>
    <dbReference type="NCBI Taxonomy" id="117010"/>
    <lineage>
        <taxon>Eukaryota</taxon>
        <taxon>Fungi</taxon>
        <taxon>Dikarya</taxon>
        <taxon>Basidiomycota</taxon>
        <taxon>Agaricomycotina</taxon>
        <taxon>Agaricomycetes</taxon>
        <taxon>Agaricomycetidae</taxon>
        <taxon>Agaricales</taxon>
        <taxon>Tricholomatineae</taxon>
        <taxon>Lyophyllaceae</taxon>
        <taxon>Tricholomella</taxon>
    </lineage>
</organism>
<accession>A0A8H5H3N7</accession>
<feature type="domain" description="4Fe-4S ferredoxin-type" evidence="9">
    <location>
        <begin position="383"/>
        <end position="415"/>
    </location>
</feature>
<feature type="compositionally biased region" description="Polar residues" evidence="8">
    <location>
        <begin position="87"/>
        <end position="96"/>
    </location>
</feature>
<evidence type="ECO:0000259" key="9">
    <source>
        <dbReference type="PROSITE" id="PS51379"/>
    </source>
</evidence>
<keyword evidence="6" id="KW-0833">Ubl conjugation pathway</keyword>
<evidence type="ECO:0000313" key="12">
    <source>
        <dbReference type="Proteomes" id="UP000565441"/>
    </source>
</evidence>
<comment type="pathway">
    <text evidence="1">Protein modification; protein ubiquitination.</text>
</comment>
<dbReference type="SUPFAM" id="SSF57850">
    <property type="entry name" value="RING/U-box"/>
    <property type="match status" value="1"/>
</dbReference>
<dbReference type="InterPro" id="IPR044066">
    <property type="entry name" value="TRIAD_supradom"/>
</dbReference>
<keyword evidence="7" id="KW-0862">Zinc</keyword>
<evidence type="ECO:0000256" key="2">
    <source>
        <dbReference type="ARBA" id="ARBA00022679"/>
    </source>
</evidence>
<keyword evidence="5" id="KW-0863">Zinc-finger</keyword>
<dbReference type="InterPro" id="IPR047545">
    <property type="entry name" value="BRcat_RBR_RNF216"/>
</dbReference>
<dbReference type="InterPro" id="IPR017896">
    <property type="entry name" value="4Fe4S_Fe-S-bd"/>
</dbReference>
<protein>
    <recommendedName>
        <fullName evidence="13">RING-type domain-containing protein</fullName>
    </recommendedName>
</protein>
<dbReference type="OrthoDB" id="10009520at2759"/>
<dbReference type="InterPro" id="IPR047544">
    <property type="entry name" value="RING-HC_RBR_RNF216"/>
</dbReference>
<evidence type="ECO:0000256" key="1">
    <source>
        <dbReference type="ARBA" id="ARBA00004906"/>
    </source>
</evidence>
<sequence length="816" mass="90908">MMAKLRSQAPIEISSSPEPELNSKHRRAQRTKPSANVPVIELTDSDSDDGALSARVLPELSINAIAGPSARSVPTTQLQPKVGGASSIENISTPQRNVKAASRHAPLFLPSDEENTPPQKSKRAPSPTPLMAVVGSHSPARINVDLEVQENVPAPAARDSTQPEELELEQAPEPDPQSSAMARILEIIPDIEPDYLLALVAKYMLEHPEQGLDIVVETILHTLFDDAKYPKIDRMGKGKRKQTDAEADEAQATGSPAKKSKIDYADKNRPFKGGVHYADLALEQLQTAFPFIPKAYLRGVFMRNEGLYAPTHLFLLEQDKTHQRQREAKEKVTLPYNRRVTPFRPKGKGVEKADDELEAECKWLADHLTGQGDDGTATSIDDAANDADDEDCVNGIECGCCFSKCPFDKMVQCPETHLFCAPCMTSYASTLLGTHDPNIKCMDQSGCTVLIPASELKRFLPEKLMALWERVKQRKEVEAAGLEGLEECPFCEWGCVIENPDEKLLRCGNMEGCGAVSCRGCKKLDHLPKSCKEMEEDKHLDGRHAVEEAMTQALMRNCPKCQKSFIKESGCNKMTCPNCQTLSCYVCRQVIKGYDHFNPLQAGQAGRSNDPNAGKCLLWDSVEHRHVQEVVNAAAERALEEYKRTNPDVEDKDIKVDLPVAPPDPHATHRQQMQRNAQAALDRAVADHERLRAMEEPHRVLMRDREADIRLLNETSMRMPQLAYDYADRARELSAALGHDQARWYQMRLELQQAQVRVGQARAQVAAYQAQAAIAPAWNYNLNVNMYANLPPPPPPVLPRVPAVPRRARPRAKRRR</sequence>
<keyword evidence="4" id="KW-0677">Repeat</keyword>
<evidence type="ECO:0000313" key="11">
    <source>
        <dbReference type="EMBL" id="KAF5376094.1"/>
    </source>
</evidence>
<dbReference type="GO" id="GO:0008270">
    <property type="term" value="F:zinc ion binding"/>
    <property type="evidence" value="ECO:0007669"/>
    <property type="project" value="UniProtKB-KW"/>
</dbReference>
<evidence type="ECO:0000256" key="4">
    <source>
        <dbReference type="ARBA" id="ARBA00022737"/>
    </source>
</evidence>
<dbReference type="CDD" id="cd20339">
    <property type="entry name" value="BRcat_RBR_RNF216"/>
    <property type="match status" value="1"/>
</dbReference>
<dbReference type="Gene3D" id="1.20.120.1750">
    <property type="match status" value="1"/>
</dbReference>
<evidence type="ECO:0000256" key="8">
    <source>
        <dbReference type="SAM" id="MobiDB-lite"/>
    </source>
</evidence>
<evidence type="ECO:0000259" key="10">
    <source>
        <dbReference type="PROSITE" id="PS51873"/>
    </source>
</evidence>
<feature type="compositionally biased region" description="Basic residues" evidence="8">
    <location>
        <begin position="806"/>
        <end position="816"/>
    </location>
</feature>
<keyword evidence="12" id="KW-1185">Reference proteome</keyword>
<dbReference type="Pfam" id="PF26200">
    <property type="entry name" value="Rcat_RNF216"/>
    <property type="match status" value="1"/>
</dbReference>
<dbReference type="CDD" id="cd16630">
    <property type="entry name" value="RING-HC_RBR_RNF216"/>
    <property type="match status" value="1"/>
</dbReference>
<dbReference type="InterPro" id="IPR002867">
    <property type="entry name" value="IBR_dom"/>
</dbReference>
<gene>
    <name evidence="11" type="ORF">D9615_007750</name>
</gene>
<dbReference type="PROSITE" id="PS51873">
    <property type="entry name" value="TRIAD"/>
    <property type="match status" value="1"/>
</dbReference>
<dbReference type="PANTHER" id="PTHR22770">
    <property type="entry name" value="UBIQUITIN CONJUGATING ENZYME 7 INTERACTING PROTEIN-RELATED"/>
    <property type="match status" value="1"/>
</dbReference>
<dbReference type="GO" id="GO:0016740">
    <property type="term" value="F:transferase activity"/>
    <property type="evidence" value="ECO:0007669"/>
    <property type="project" value="UniProtKB-KW"/>
</dbReference>
<dbReference type="CDD" id="cd20353">
    <property type="entry name" value="Rcat_RBR_RNF216"/>
    <property type="match status" value="1"/>
</dbReference>
<evidence type="ECO:0008006" key="13">
    <source>
        <dbReference type="Google" id="ProtNLM"/>
    </source>
</evidence>
<comment type="caution">
    <text evidence="11">The sequence shown here is derived from an EMBL/GenBank/DDBJ whole genome shotgun (WGS) entry which is preliminary data.</text>
</comment>
<evidence type="ECO:0000256" key="7">
    <source>
        <dbReference type="ARBA" id="ARBA00022833"/>
    </source>
</evidence>
<feature type="compositionally biased region" description="Acidic residues" evidence="8">
    <location>
        <begin position="162"/>
        <end position="172"/>
    </location>
</feature>
<keyword evidence="3" id="KW-0479">Metal-binding</keyword>
<evidence type="ECO:0000256" key="6">
    <source>
        <dbReference type="ARBA" id="ARBA00022786"/>
    </source>
</evidence>
<feature type="domain" description="RING-type" evidence="10">
    <location>
        <begin position="394"/>
        <end position="620"/>
    </location>
</feature>
<dbReference type="SMART" id="SM00647">
    <property type="entry name" value="IBR"/>
    <property type="match status" value="2"/>
</dbReference>
<feature type="compositionally biased region" description="Basic and acidic residues" evidence="8">
    <location>
        <begin position="235"/>
        <end position="244"/>
    </location>
</feature>
<dbReference type="PANTHER" id="PTHR22770:SF47">
    <property type="entry name" value="E3 UBIQUITIN-PROTEIN LIGASE RNF216"/>
    <property type="match status" value="1"/>
</dbReference>
<reference evidence="11 12" key="1">
    <citation type="journal article" date="2020" name="ISME J.">
        <title>Uncovering the hidden diversity of litter-decomposition mechanisms in mushroom-forming fungi.</title>
        <authorList>
            <person name="Floudas D."/>
            <person name="Bentzer J."/>
            <person name="Ahren D."/>
            <person name="Johansson T."/>
            <person name="Persson P."/>
            <person name="Tunlid A."/>
        </authorList>
    </citation>
    <scope>NUCLEOTIDE SEQUENCE [LARGE SCALE GENOMIC DNA]</scope>
    <source>
        <strain evidence="11 12">CBS 661.87</strain>
    </source>
</reference>
<feature type="region of interest" description="Disordered" evidence="8">
    <location>
        <begin position="66"/>
        <end position="128"/>
    </location>
</feature>
<dbReference type="AlphaFoldDB" id="A0A8H5H3N7"/>
<evidence type="ECO:0000256" key="3">
    <source>
        <dbReference type="ARBA" id="ARBA00022723"/>
    </source>
</evidence>
<evidence type="ECO:0000256" key="5">
    <source>
        <dbReference type="ARBA" id="ARBA00022771"/>
    </source>
</evidence>
<dbReference type="InterPro" id="IPR051628">
    <property type="entry name" value="LUBAC_E3_Ligases"/>
</dbReference>
<feature type="region of interest" description="Disordered" evidence="8">
    <location>
        <begin position="235"/>
        <end position="265"/>
    </location>
</feature>
<keyword evidence="2" id="KW-0808">Transferase</keyword>
<dbReference type="Proteomes" id="UP000565441">
    <property type="component" value="Unassembled WGS sequence"/>
</dbReference>
<dbReference type="PROSITE" id="PS51379">
    <property type="entry name" value="4FE4S_FER_2"/>
    <property type="match status" value="1"/>
</dbReference>
<feature type="region of interest" description="Disordered" evidence="8">
    <location>
        <begin position="792"/>
        <end position="816"/>
    </location>
</feature>